<reference evidence="6 7" key="1">
    <citation type="submission" date="2018-08" db="EMBL/GenBank/DDBJ databases">
        <title>A genome reference for cultivated species of the human gut microbiota.</title>
        <authorList>
            <person name="Zou Y."/>
            <person name="Xue W."/>
            <person name="Luo G."/>
        </authorList>
    </citation>
    <scope>NUCLEOTIDE SEQUENCE [LARGE SCALE GENOMIC DNA]</scope>
    <source>
        <strain evidence="3 10">AF12-8</strain>
        <strain evidence="2 7">AF17-27</strain>
        <strain evidence="5 8">AM29-10</strain>
        <strain evidence="4 9">AM36-3AA</strain>
        <strain evidence="1 6">OM08-12AT</strain>
    </source>
</reference>
<dbReference type="AlphaFoldDB" id="A0A3E4WLG7"/>
<proteinExistence type="predicted"/>
<dbReference type="Proteomes" id="UP000283765">
    <property type="component" value="Unassembled WGS sequence"/>
</dbReference>
<dbReference type="Proteomes" id="UP000285290">
    <property type="component" value="Unassembled WGS sequence"/>
</dbReference>
<evidence type="ECO:0000313" key="5">
    <source>
        <dbReference type="EMBL" id="RHE32013.1"/>
    </source>
</evidence>
<protein>
    <submittedName>
        <fullName evidence="1">Uncharacterized protein</fullName>
    </submittedName>
</protein>
<evidence type="ECO:0000313" key="3">
    <source>
        <dbReference type="EMBL" id="RGW34399.1"/>
    </source>
</evidence>
<evidence type="ECO:0000313" key="10">
    <source>
        <dbReference type="Proteomes" id="UP000286581"/>
    </source>
</evidence>
<evidence type="ECO:0000313" key="4">
    <source>
        <dbReference type="EMBL" id="RHC34264.1"/>
    </source>
</evidence>
<evidence type="ECO:0000313" key="1">
    <source>
        <dbReference type="EMBL" id="RGM42987.1"/>
    </source>
</evidence>
<dbReference type="Proteomes" id="UP000286581">
    <property type="component" value="Unassembled WGS sequence"/>
</dbReference>
<comment type="caution">
    <text evidence="1">The sequence shown here is derived from an EMBL/GenBank/DDBJ whole genome shotgun (WGS) entry which is preliminary data.</text>
</comment>
<gene>
    <name evidence="5" type="ORF">DW753_08780</name>
    <name evidence="4" type="ORF">DW848_16235</name>
    <name evidence="3" type="ORF">DWV78_15830</name>
    <name evidence="2" type="ORF">DWW89_04590</name>
    <name evidence="1" type="ORF">DXC13_15885</name>
</gene>
<name>A0A3E4WLG7_9FIRM</name>
<evidence type="ECO:0000313" key="2">
    <source>
        <dbReference type="EMBL" id="RGU27128.1"/>
    </source>
</evidence>
<dbReference type="EMBL" id="QSHU01000040">
    <property type="protein sequence ID" value="RHC34264.1"/>
    <property type="molecule type" value="Genomic_DNA"/>
</dbReference>
<dbReference type="EMBL" id="QRXR01000005">
    <property type="protein sequence ID" value="RGU27128.1"/>
    <property type="molecule type" value="Genomic_DNA"/>
</dbReference>
<evidence type="ECO:0000313" key="7">
    <source>
        <dbReference type="Proteomes" id="UP000283765"/>
    </source>
</evidence>
<evidence type="ECO:0000313" key="6">
    <source>
        <dbReference type="Proteomes" id="UP000260717"/>
    </source>
</evidence>
<dbReference type="EMBL" id="QSAE01000103">
    <property type="protein sequence ID" value="RGW34399.1"/>
    <property type="molecule type" value="Genomic_DNA"/>
</dbReference>
<evidence type="ECO:0000313" key="8">
    <source>
        <dbReference type="Proteomes" id="UP000285290"/>
    </source>
</evidence>
<dbReference type="Proteomes" id="UP000260717">
    <property type="component" value="Unassembled WGS sequence"/>
</dbReference>
<evidence type="ECO:0000313" key="9">
    <source>
        <dbReference type="Proteomes" id="UP000286104"/>
    </source>
</evidence>
<organism evidence="1 6">
    <name type="scientific">Agathobacter rectalis</name>
    <dbReference type="NCBI Taxonomy" id="39491"/>
    <lineage>
        <taxon>Bacteria</taxon>
        <taxon>Bacillati</taxon>
        <taxon>Bacillota</taxon>
        <taxon>Clostridia</taxon>
        <taxon>Lachnospirales</taxon>
        <taxon>Lachnospiraceae</taxon>
        <taxon>Agathobacter</taxon>
    </lineage>
</organism>
<dbReference type="EMBL" id="QSKC01000009">
    <property type="protein sequence ID" value="RHE32013.1"/>
    <property type="molecule type" value="Genomic_DNA"/>
</dbReference>
<accession>A0A3E4WLG7</accession>
<dbReference type="Proteomes" id="UP000286104">
    <property type="component" value="Unassembled WGS sequence"/>
</dbReference>
<dbReference type="EMBL" id="QSTI01000062">
    <property type="protein sequence ID" value="RGM42987.1"/>
    <property type="molecule type" value="Genomic_DNA"/>
</dbReference>
<sequence length="70" mass="8035">MNGEEYLLTMHNSQNYSLINAHNSEVLRIMHKGIAGGWAVEDICGFVPEIICGIFIFCRYIEQENEFLIV</sequence>